<protein>
    <submittedName>
        <fullName evidence="3">Uncharacterized protein</fullName>
    </submittedName>
</protein>
<feature type="region of interest" description="Disordered" evidence="1">
    <location>
        <begin position="1"/>
        <end position="54"/>
    </location>
</feature>
<gene>
    <name evidence="3" type="ORF">E6O75_ATG00341</name>
</gene>
<feature type="compositionally biased region" description="Polar residues" evidence="1">
    <location>
        <begin position="20"/>
        <end position="45"/>
    </location>
</feature>
<feature type="region of interest" description="Disordered" evidence="1">
    <location>
        <begin position="603"/>
        <end position="763"/>
    </location>
</feature>
<keyword evidence="2" id="KW-1133">Transmembrane helix</keyword>
<feature type="compositionally biased region" description="Low complexity" evidence="1">
    <location>
        <begin position="1"/>
        <end position="19"/>
    </location>
</feature>
<organism evidence="3 4">
    <name type="scientific">Venturia nashicola</name>
    <dbReference type="NCBI Taxonomy" id="86259"/>
    <lineage>
        <taxon>Eukaryota</taxon>
        <taxon>Fungi</taxon>
        <taxon>Dikarya</taxon>
        <taxon>Ascomycota</taxon>
        <taxon>Pezizomycotina</taxon>
        <taxon>Dothideomycetes</taxon>
        <taxon>Pleosporomycetidae</taxon>
        <taxon>Venturiales</taxon>
        <taxon>Venturiaceae</taxon>
        <taxon>Venturia</taxon>
    </lineage>
</organism>
<feature type="compositionally biased region" description="Polar residues" evidence="1">
    <location>
        <begin position="417"/>
        <end position="426"/>
    </location>
</feature>
<dbReference type="EMBL" id="SNSC02000001">
    <property type="protein sequence ID" value="TID27574.1"/>
    <property type="molecule type" value="Genomic_DNA"/>
</dbReference>
<feature type="compositionally biased region" description="Basic and acidic residues" evidence="1">
    <location>
        <begin position="711"/>
        <end position="745"/>
    </location>
</feature>
<reference evidence="3 4" key="1">
    <citation type="submission" date="2019-04" db="EMBL/GenBank/DDBJ databases">
        <title>High contiguity whole genome sequence and gene annotation resource for two Venturia nashicola isolates.</title>
        <authorList>
            <person name="Prokchorchik M."/>
            <person name="Won K."/>
            <person name="Lee Y."/>
            <person name="Choi E.D."/>
            <person name="Segonzac C."/>
            <person name="Sohn K.H."/>
        </authorList>
    </citation>
    <scope>NUCLEOTIDE SEQUENCE [LARGE SCALE GENOMIC DNA]</scope>
    <source>
        <strain evidence="3 4">PRI2</strain>
    </source>
</reference>
<dbReference type="Proteomes" id="UP000298493">
    <property type="component" value="Unassembled WGS sequence"/>
</dbReference>
<proteinExistence type="predicted"/>
<feature type="compositionally biased region" description="Low complexity" evidence="1">
    <location>
        <begin position="659"/>
        <end position="669"/>
    </location>
</feature>
<keyword evidence="2" id="KW-0812">Transmembrane</keyword>
<name>A0A4Z1PNH0_9PEZI</name>
<evidence type="ECO:0000256" key="1">
    <source>
        <dbReference type="SAM" id="MobiDB-lite"/>
    </source>
</evidence>
<keyword evidence="4" id="KW-1185">Reference proteome</keyword>
<feature type="transmembrane region" description="Helical" evidence="2">
    <location>
        <begin position="104"/>
        <end position="127"/>
    </location>
</feature>
<accession>A0A4Z1PNH0</accession>
<evidence type="ECO:0000313" key="3">
    <source>
        <dbReference type="EMBL" id="TID27574.1"/>
    </source>
</evidence>
<comment type="caution">
    <text evidence="3">The sequence shown here is derived from an EMBL/GenBank/DDBJ whole genome shotgun (WGS) entry which is preliminary data.</text>
</comment>
<keyword evidence="2" id="KW-0472">Membrane</keyword>
<feature type="compositionally biased region" description="Basic residues" evidence="1">
    <location>
        <begin position="690"/>
        <end position="705"/>
    </location>
</feature>
<feature type="region of interest" description="Disordered" evidence="1">
    <location>
        <begin position="368"/>
        <end position="426"/>
    </location>
</feature>
<evidence type="ECO:0000313" key="4">
    <source>
        <dbReference type="Proteomes" id="UP000298493"/>
    </source>
</evidence>
<feature type="region of interest" description="Disordered" evidence="1">
    <location>
        <begin position="865"/>
        <end position="889"/>
    </location>
</feature>
<evidence type="ECO:0000256" key="2">
    <source>
        <dbReference type="SAM" id="Phobius"/>
    </source>
</evidence>
<feature type="region of interest" description="Disordered" evidence="1">
    <location>
        <begin position="576"/>
        <end position="595"/>
    </location>
</feature>
<sequence>MSTQRRASRQSQQSATGTARSSTTLANLEKTASSSSQGESVQRQPVTRRGRLANPRLSKTLRRVPVRLPRWMSILKICQCAFAAVVLGAGVTALAIGGRAWLQPALLTLTAIACPSFLVMITSLSALPKIMRWKADHRLCIAGNGLACLFWGMSFSAACAIENAGAGTASWNVTQTQALTSWTAAIMAACASGVEFFLFLASTLVTIYYYHLALVDYRLCEFRAHVSYRQKILALEEPLPPPNAPFRKSVGPRFLPKSVEPKVPQRSSLRAIAHLNNQNKYPGLKSKLSQVSKSSKSLEELGLEAVSVPLPDSPPLELDVVTENQRFSTDTTQNVAVPVFMAQSSGRLPLRQFSTSPLSQETEAFPLQDSGKDSALGISPMFPKPPQPSLLDLALKSPRVPPKKRPTPLAPIALPTSKLSSTTPPKQFSEVLSESSWPLPAIASKNIWRSASFSSTQRKKELVPHVIARASSVSPVQRKMDLMVPLENPRAAPLSPLQRKEESVKRMSVIQAALNQEKEGLVRRRSEKKETLNQEKKEVARQKSLQRESLDQEKKTEIIRLKSLRGGSSADLVRLRSLKRENSKSPGSASFAENARRFSTLAPSFRIGKTKPRPNLSLKGSILSPSSTDDTTTKRKSWGFGRPPADSLDSPPLTSLTFSNWGESNGNNESRYDIAAPPPSPATLAASIKTNKKRISSQKQKKVAKAKAVAAKKEKAKAEKEKAKAKAKEEECRRGNLSPEAERYYTRSPYDFSSSDNDEDDDDSEEIFALDTNCVPGSAQNNPLSTLPYPYSDEPRNWSTTTHFGDGNADDNRRSMSVYSHQGSQSVYSVDTNGLPPPLPQPCIPPWNLLENGEQRIPMSSLHSTSMVTPGISSGSGSGSGSGGMEKGKAMAVPPLFHRVSLNRGSVREGVVSPVNGFVGGAYKEEIDELAREFLGGRGSEEDGRGFESAV</sequence>
<feature type="region of interest" description="Disordered" evidence="1">
    <location>
        <begin position="519"/>
        <end position="552"/>
    </location>
</feature>
<feature type="compositionally biased region" description="Gly residues" evidence="1">
    <location>
        <begin position="874"/>
        <end position="885"/>
    </location>
</feature>
<feature type="transmembrane region" description="Helical" evidence="2">
    <location>
        <begin position="77"/>
        <end position="98"/>
    </location>
</feature>
<dbReference type="AlphaFoldDB" id="A0A4Z1PNH0"/>
<feature type="transmembrane region" description="Helical" evidence="2">
    <location>
        <begin position="181"/>
        <end position="210"/>
    </location>
</feature>